<comment type="subcellular location">
    <subcellularLocation>
        <location evidence="1">Cell membrane</location>
        <topology evidence="1">Multi-pass membrane protein</topology>
    </subcellularLocation>
</comment>
<keyword evidence="3" id="KW-0813">Transport</keyword>
<dbReference type="Gene3D" id="1.10.3470.10">
    <property type="entry name" value="ABC transporter involved in vitamin B12 uptake, BtuC"/>
    <property type="match status" value="2"/>
</dbReference>
<evidence type="ECO:0000256" key="1">
    <source>
        <dbReference type="ARBA" id="ARBA00004651"/>
    </source>
</evidence>
<evidence type="ECO:0000256" key="5">
    <source>
        <dbReference type="ARBA" id="ARBA00022692"/>
    </source>
</evidence>
<name>A0A7W9WSM9_9BURK</name>
<evidence type="ECO:0000313" key="9">
    <source>
        <dbReference type="EMBL" id="MBB6101908.1"/>
    </source>
</evidence>
<feature type="transmembrane region" description="Helical" evidence="8">
    <location>
        <begin position="310"/>
        <end position="329"/>
    </location>
</feature>
<accession>A0A7W9WSM9</accession>
<dbReference type="Pfam" id="PF01032">
    <property type="entry name" value="FecCD"/>
    <property type="match status" value="2"/>
</dbReference>
<proteinExistence type="inferred from homology"/>
<evidence type="ECO:0000256" key="2">
    <source>
        <dbReference type="ARBA" id="ARBA00007935"/>
    </source>
</evidence>
<evidence type="ECO:0000313" key="10">
    <source>
        <dbReference type="Proteomes" id="UP000571554"/>
    </source>
</evidence>
<sequence length="680" mass="69571">MSTAGATHAGAMRPRRDLHRYLAAGGFVALAAMLVWNTLFAYGAAASGSSAVSADSASIARLLFIDLHLPRALAGALAGAAFGMAGALLQTVTHNPLASSDLLGVTTGAQLGLVATFIWSALPVALTIFAGGLIAAALTFAVAGGWRASPLRMTLAGAATALALNAVLMLVLTISDDSAVSIVQWSTGSLQQIGSHGIATAAWLAAPVLALAWLLGRGLDLMRLGDEQASLLGLRPQVLRAACVLLATWLTAVAIGRAGPVGFVGLIAPNLLRSAGMHRPSRLIPLSALWGAVLLLIADAVVIAAGDDGLLPLGVMTALIGTPVLLVILRRSAAPGSARLTLSASDAAPRIGSPQRLFWTGGAVLLALLFVTASHDSSGMSLSAMLHGVLNGDPRALAIAGLRVPRTLIAMLGGALLAASGTLLQGMTRNPLAGPEMFGGTAAASLAMLLMMLLVPSAATSMAFWGVPLAWAASAAVLGFVIVLNWRGNLEPMRVTLTGLACSALLGAFLNVVLLQFHVHITQALSWLVGSTYAQGWAALVAMLPWAILSLPFAWRAGRWLELLSLGDASAASLGLDVSRVRFALLALASLMTATAVSGTGPVAFAGLIAPHAARLIGLRGQRQQIGASMLIGALLLGLADCIGRVAFAPRDLPLGILTAALGAPYFLWLLARSYLRRTA</sequence>
<dbReference type="SUPFAM" id="SSF81345">
    <property type="entry name" value="ABC transporter involved in vitamin B12 uptake, BtuC"/>
    <property type="match status" value="2"/>
</dbReference>
<comment type="caution">
    <text evidence="9">The sequence shown here is derived from an EMBL/GenBank/DDBJ whole genome shotgun (WGS) entry which is preliminary data.</text>
</comment>
<protein>
    <submittedName>
        <fullName evidence="9">Iron complex transport system permease protein</fullName>
    </submittedName>
</protein>
<feature type="transmembrane region" description="Helical" evidence="8">
    <location>
        <begin position="283"/>
        <end position="304"/>
    </location>
</feature>
<evidence type="ECO:0000256" key="3">
    <source>
        <dbReference type="ARBA" id="ARBA00022448"/>
    </source>
</evidence>
<feature type="transmembrane region" description="Helical" evidence="8">
    <location>
        <begin position="153"/>
        <end position="174"/>
    </location>
</feature>
<feature type="transmembrane region" description="Helical" evidence="8">
    <location>
        <begin position="128"/>
        <end position="146"/>
    </location>
</feature>
<keyword evidence="10" id="KW-1185">Reference proteome</keyword>
<comment type="similarity">
    <text evidence="2">Belongs to the binding-protein-dependent transport system permease family. FecCD subfamily.</text>
</comment>
<feature type="transmembrane region" description="Helical" evidence="8">
    <location>
        <begin position="462"/>
        <end position="483"/>
    </location>
</feature>
<feature type="transmembrane region" description="Helical" evidence="8">
    <location>
        <begin position="194"/>
        <end position="215"/>
    </location>
</feature>
<dbReference type="GO" id="GO:0022857">
    <property type="term" value="F:transmembrane transporter activity"/>
    <property type="evidence" value="ECO:0007669"/>
    <property type="project" value="InterPro"/>
</dbReference>
<feature type="transmembrane region" description="Helical" evidence="8">
    <location>
        <begin position="21"/>
        <end position="45"/>
    </location>
</feature>
<evidence type="ECO:0000256" key="7">
    <source>
        <dbReference type="ARBA" id="ARBA00023136"/>
    </source>
</evidence>
<gene>
    <name evidence="9" type="ORF">F4827_001756</name>
</gene>
<feature type="transmembrane region" description="Helical" evidence="8">
    <location>
        <begin position="495"/>
        <end position="517"/>
    </location>
</feature>
<evidence type="ECO:0000256" key="8">
    <source>
        <dbReference type="SAM" id="Phobius"/>
    </source>
</evidence>
<dbReference type="GO" id="GO:0033214">
    <property type="term" value="P:siderophore-iron import into cell"/>
    <property type="evidence" value="ECO:0007669"/>
    <property type="project" value="TreeGrafter"/>
</dbReference>
<keyword evidence="7 8" id="KW-0472">Membrane</keyword>
<feature type="transmembrane region" description="Helical" evidence="8">
    <location>
        <begin position="102"/>
        <end position="122"/>
    </location>
</feature>
<organism evidence="9 10">
    <name type="scientific">Paraburkholderia bannensis</name>
    <dbReference type="NCBI Taxonomy" id="765414"/>
    <lineage>
        <taxon>Bacteria</taxon>
        <taxon>Pseudomonadati</taxon>
        <taxon>Pseudomonadota</taxon>
        <taxon>Betaproteobacteria</taxon>
        <taxon>Burkholderiales</taxon>
        <taxon>Burkholderiaceae</taxon>
        <taxon>Paraburkholderia</taxon>
    </lineage>
</organism>
<dbReference type="Proteomes" id="UP000571554">
    <property type="component" value="Unassembled WGS sequence"/>
</dbReference>
<feature type="transmembrane region" description="Helical" evidence="8">
    <location>
        <begin position="626"/>
        <end position="647"/>
    </location>
</feature>
<reference evidence="9 10" key="1">
    <citation type="submission" date="2020-08" db="EMBL/GenBank/DDBJ databases">
        <title>Above-ground endophytic microbial communities from plants in different locations in the United States.</title>
        <authorList>
            <person name="Frank C."/>
        </authorList>
    </citation>
    <scope>NUCLEOTIDE SEQUENCE [LARGE SCALE GENOMIC DNA]</scope>
    <source>
        <strain evidence="9 10">WP4_2_2</strain>
    </source>
</reference>
<dbReference type="GO" id="GO:0005886">
    <property type="term" value="C:plasma membrane"/>
    <property type="evidence" value="ECO:0007669"/>
    <property type="project" value="UniProtKB-SubCell"/>
</dbReference>
<dbReference type="CDD" id="cd06550">
    <property type="entry name" value="TM_ABC_iron-siderophores_like"/>
    <property type="match status" value="2"/>
</dbReference>
<keyword evidence="4" id="KW-1003">Cell membrane</keyword>
<evidence type="ECO:0000256" key="6">
    <source>
        <dbReference type="ARBA" id="ARBA00022989"/>
    </source>
</evidence>
<feature type="transmembrane region" description="Helical" evidence="8">
    <location>
        <begin position="72"/>
        <end position="90"/>
    </location>
</feature>
<evidence type="ECO:0000256" key="4">
    <source>
        <dbReference type="ARBA" id="ARBA00022475"/>
    </source>
</evidence>
<dbReference type="RefSeq" id="WP_260175063.1">
    <property type="nucleotide sequence ID" value="NZ_JACHBW010000004.1"/>
</dbReference>
<keyword evidence="5 8" id="KW-0812">Transmembrane</keyword>
<feature type="transmembrane region" description="Helical" evidence="8">
    <location>
        <begin position="437"/>
        <end position="456"/>
    </location>
</feature>
<dbReference type="PANTHER" id="PTHR30472">
    <property type="entry name" value="FERRIC ENTEROBACTIN TRANSPORT SYSTEM PERMEASE PROTEIN"/>
    <property type="match status" value="1"/>
</dbReference>
<dbReference type="InterPro" id="IPR000522">
    <property type="entry name" value="ABC_transptr_permease_BtuC"/>
</dbReference>
<keyword evidence="6 8" id="KW-1133">Transmembrane helix</keyword>
<dbReference type="AlphaFoldDB" id="A0A7W9WSM9"/>
<dbReference type="InterPro" id="IPR037294">
    <property type="entry name" value="ABC_BtuC-like"/>
</dbReference>
<feature type="transmembrane region" description="Helical" evidence="8">
    <location>
        <begin position="407"/>
        <end position="425"/>
    </location>
</feature>
<feature type="transmembrane region" description="Helical" evidence="8">
    <location>
        <begin position="653"/>
        <end position="672"/>
    </location>
</feature>
<dbReference type="PANTHER" id="PTHR30472:SF37">
    <property type="entry name" value="FE(3+) DICITRATE TRANSPORT SYSTEM PERMEASE PROTEIN FECD-RELATED"/>
    <property type="match status" value="1"/>
</dbReference>
<feature type="transmembrane region" description="Helical" evidence="8">
    <location>
        <begin position="537"/>
        <end position="555"/>
    </location>
</feature>
<dbReference type="EMBL" id="JACHBW010000004">
    <property type="protein sequence ID" value="MBB6101908.1"/>
    <property type="molecule type" value="Genomic_DNA"/>
</dbReference>